<keyword evidence="2" id="KW-1133">Transmembrane helix</keyword>
<evidence type="ECO:0000313" key="3">
    <source>
        <dbReference type="EMBL" id="KAF9516285.1"/>
    </source>
</evidence>
<dbReference type="AlphaFoldDB" id="A0A9P6B3H7"/>
<keyword evidence="2" id="KW-0472">Membrane</keyword>
<evidence type="ECO:0000313" key="4">
    <source>
        <dbReference type="Proteomes" id="UP000886523"/>
    </source>
</evidence>
<keyword evidence="4" id="KW-1185">Reference proteome</keyword>
<accession>A0A9P6B3H7</accession>
<gene>
    <name evidence="3" type="ORF">BS47DRAFT_1390921</name>
</gene>
<reference evidence="3" key="1">
    <citation type="journal article" date="2020" name="Nat. Commun.">
        <title>Large-scale genome sequencing of mycorrhizal fungi provides insights into the early evolution of symbiotic traits.</title>
        <authorList>
            <person name="Miyauchi S."/>
            <person name="Kiss E."/>
            <person name="Kuo A."/>
            <person name="Drula E."/>
            <person name="Kohler A."/>
            <person name="Sanchez-Garcia M."/>
            <person name="Morin E."/>
            <person name="Andreopoulos B."/>
            <person name="Barry K.W."/>
            <person name="Bonito G."/>
            <person name="Buee M."/>
            <person name="Carver A."/>
            <person name="Chen C."/>
            <person name="Cichocki N."/>
            <person name="Clum A."/>
            <person name="Culley D."/>
            <person name="Crous P.W."/>
            <person name="Fauchery L."/>
            <person name="Girlanda M."/>
            <person name="Hayes R.D."/>
            <person name="Keri Z."/>
            <person name="LaButti K."/>
            <person name="Lipzen A."/>
            <person name="Lombard V."/>
            <person name="Magnuson J."/>
            <person name="Maillard F."/>
            <person name="Murat C."/>
            <person name="Nolan M."/>
            <person name="Ohm R.A."/>
            <person name="Pangilinan J."/>
            <person name="Pereira M.F."/>
            <person name="Perotto S."/>
            <person name="Peter M."/>
            <person name="Pfister S."/>
            <person name="Riley R."/>
            <person name="Sitrit Y."/>
            <person name="Stielow J.B."/>
            <person name="Szollosi G."/>
            <person name="Zifcakova L."/>
            <person name="Stursova M."/>
            <person name="Spatafora J.W."/>
            <person name="Tedersoo L."/>
            <person name="Vaario L.M."/>
            <person name="Yamada A."/>
            <person name="Yan M."/>
            <person name="Wang P."/>
            <person name="Xu J."/>
            <person name="Bruns T."/>
            <person name="Baldrian P."/>
            <person name="Vilgalys R."/>
            <person name="Dunand C."/>
            <person name="Henrissat B."/>
            <person name="Grigoriev I.V."/>
            <person name="Hibbett D."/>
            <person name="Nagy L.G."/>
            <person name="Martin F.M."/>
        </authorList>
    </citation>
    <scope>NUCLEOTIDE SEQUENCE</scope>
    <source>
        <strain evidence="3">UP504</strain>
    </source>
</reference>
<feature type="compositionally biased region" description="Basic and acidic residues" evidence="1">
    <location>
        <begin position="111"/>
        <end position="121"/>
    </location>
</feature>
<dbReference type="Proteomes" id="UP000886523">
    <property type="component" value="Unassembled WGS sequence"/>
</dbReference>
<keyword evidence="2" id="KW-0812">Transmembrane</keyword>
<evidence type="ECO:0000256" key="2">
    <source>
        <dbReference type="SAM" id="Phobius"/>
    </source>
</evidence>
<dbReference type="EMBL" id="MU128941">
    <property type="protein sequence ID" value="KAF9516285.1"/>
    <property type="molecule type" value="Genomic_DNA"/>
</dbReference>
<evidence type="ECO:0000256" key="1">
    <source>
        <dbReference type="SAM" id="MobiDB-lite"/>
    </source>
</evidence>
<feature type="transmembrane region" description="Helical" evidence="2">
    <location>
        <begin position="623"/>
        <end position="642"/>
    </location>
</feature>
<feature type="compositionally biased region" description="Polar residues" evidence="1">
    <location>
        <begin position="529"/>
        <end position="545"/>
    </location>
</feature>
<feature type="region of interest" description="Disordered" evidence="1">
    <location>
        <begin position="313"/>
        <end position="338"/>
    </location>
</feature>
<feature type="region of interest" description="Disordered" evidence="1">
    <location>
        <begin position="511"/>
        <end position="545"/>
    </location>
</feature>
<sequence length="690" mass="74991">MLDYLRLAPNLLAIRRENLSTQTELPLMIDSHSPTSSLAVAQTCFSPRLAIIHLEHPISTLDGVRVRHPRWQRNSDSFLNAQDSSSPTDGQANGQWERTCSTVKGNVGLSIDEHPGRERHTAGSPIVTDHAKPQNRSRPRDYIFSHSRGSSDVVLKVFSHVNPSEISPRSGLRRPRRNLFTDLRETPPNSSSPLPPTPPLRLLLASRNTDVLPSSPALSAILHTLTSQTQVSPACTHSIAHLLRSPPRSSRPTSMPSPVRLHSRALPVSTAPCARSPSAHPSGLWWPNESPRHLGVHSLPAADGAPTLSRITGNVPRTPTFHHRSTPPIRGSLCDADSSPRSLLNAGTFSPHAGAQPTRPACSAPIGTSFFRPCAPLQLSCPARGALSVPSTCSTLVFPRPLRVATEIKTRIVACGVSCGTARDLDEMDAISTHTIFTCLTTYQSVSCIHSPSYPIPSPYDNPAGSARTPPHILPHGLPPALSASCTSLMIFATPPPARACTHPLSSVQRVSHQYPSSPRKPHPVYSRPDNSSPPIHTTSNNPTLHNLTSEYTTLRVCGPTFGLSVGPRFKRLALSRDFLLHPGFLFDTDFHISVFPSLVSPPLVFPPRVSVFRVLTSRFPKYLASIAILAISCCILAFSLTPTSTYQCSRLSCSHLLCFRLAFSAFRVLTSRFPKYLASIANFVDEHSS</sequence>
<proteinExistence type="predicted"/>
<feature type="region of interest" description="Disordered" evidence="1">
    <location>
        <begin position="109"/>
        <end position="145"/>
    </location>
</feature>
<organism evidence="3 4">
    <name type="scientific">Hydnum rufescens UP504</name>
    <dbReference type="NCBI Taxonomy" id="1448309"/>
    <lineage>
        <taxon>Eukaryota</taxon>
        <taxon>Fungi</taxon>
        <taxon>Dikarya</taxon>
        <taxon>Basidiomycota</taxon>
        <taxon>Agaricomycotina</taxon>
        <taxon>Agaricomycetes</taxon>
        <taxon>Cantharellales</taxon>
        <taxon>Hydnaceae</taxon>
        <taxon>Hydnum</taxon>
    </lineage>
</organism>
<name>A0A9P6B3H7_9AGAM</name>
<protein>
    <submittedName>
        <fullName evidence="3">Uncharacterized protein</fullName>
    </submittedName>
</protein>
<comment type="caution">
    <text evidence="3">The sequence shown here is derived from an EMBL/GenBank/DDBJ whole genome shotgun (WGS) entry which is preliminary data.</text>
</comment>